<dbReference type="PANTHER" id="PTHR46409:SF1">
    <property type="entry name" value="HTH PSQ-TYPE DOMAIN-CONTAINING PROTEIN"/>
    <property type="match status" value="1"/>
</dbReference>
<evidence type="ECO:0000313" key="2">
    <source>
        <dbReference type="Proteomes" id="UP000499080"/>
    </source>
</evidence>
<reference evidence="1 2" key="1">
    <citation type="journal article" date="2019" name="Sci. Rep.">
        <title>Orb-weaving spider Araneus ventricosus genome elucidates the spidroin gene catalogue.</title>
        <authorList>
            <person name="Kono N."/>
            <person name="Nakamura H."/>
            <person name="Ohtoshi R."/>
            <person name="Moran D.A.P."/>
            <person name="Shinohara A."/>
            <person name="Yoshida Y."/>
            <person name="Fujiwara M."/>
            <person name="Mori M."/>
            <person name="Tomita M."/>
            <person name="Arakawa K."/>
        </authorList>
    </citation>
    <scope>NUCLEOTIDE SEQUENCE [LARGE SCALE GENOMIC DNA]</scope>
</reference>
<name>A0A4Y2K8P5_ARAVE</name>
<accession>A0A4Y2K8P5</accession>
<keyword evidence="2" id="KW-1185">Reference proteome</keyword>
<dbReference type="EMBL" id="BGPR01004347">
    <property type="protein sequence ID" value="GBM98691.1"/>
    <property type="molecule type" value="Genomic_DNA"/>
</dbReference>
<dbReference type="PANTHER" id="PTHR46409">
    <property type="entry name" value="HTH PSQ-TYPE DOMAIN-CONTAINING PROTEIN"/>
    <property type="match status" value="1"/>
</dbReference>
<evidence type="ECO:0000313" key="1">
    <source>
        <dbReference type="EMBL" id="GBM98691.1"/>
    </source>
</evidence>
<comment type="caution">
    <text evidence="1">The sequence shown here is derived from an EMBL/GenBank/DDBJ whole genome shotgun (WGS) entry which is preliminary data.</text>
</comment>
<sequence length="172" mass="19702">MTRICYADALRILPRNEWCICFLPTNGRPLRHLLNSLDDATTGPTEFCGPTGKAIKTCKEQPVALISSISVDNMPDNIDRMILSNDQQYLYDIFLAISRGECYSDLALRKPGPVAHSRWLITASKILRFYVTAEKPSDNRIIMKVYAPVCFHVKTKPYIREGEWHILRLLFL</sequence>
<dbReference type="Proteomes" id="UP000499080">
    <property type="component" value="Unassembled WGS sequence"/>
</dbReference>
<gene>
    <name evidence="1" type="ORF">AVEN_56810_1</name>
</gene>
<organism evidence="1 2">
    <name type="scientific">Araneus ventricosus</name>
    <name type="common">Orbweaver spider</name>
    <name type="synonym">Epeira ventricosa</name>
    <dbReference type="NCBI Taxonomy" id="182803"/>
    <lineage>
        <taxon>Eukaryota</taxon>
        <taxon>Metazoa</taxon>
        <taxon>Ecdysozoa</taxon>
        <taxon>Arthropoda</taxon>
        <taxon>Chelicerata</taxon>
        <taxon>Arachnida</taxon>
        <taxon>Araneae</taxon>
        <taxon>Araneomorphae</taxon>
        <taxon>Entelegynae</taxon>
        <taxon>Araneoidea</taxon>
        <taxon>Araneidae</taxon>
        <taxon>Araneus</taxon>
    </lineage>
</organism>
<protein>
    <submittedName>
        <fullName evidence="1">Uncharacterized protein</fullName>
    </submittedName>
</protein>
<dbReference type="AlphaFoldDB" id="A0A4Y2K8P5"/>
<proteinExistence type="predicted"/>
<dbReference type="OrthoDB" id="6617942at2759"/>